<dbReference type="SUPFAM" id="SSF55120">
    <property type="entry name" value="Pseudouridine synthase"/>
    <property type="match status" value="1"/>
</dbReference>
<proteinExistence type="predicted"/>
<dbReference type="InterPro" id="IPR006145">
    <property type="entry name" value="PsdUridine_synth_RsuA/RluA"/>
</dbReference>
<name>A0ABD1XVA5_9MARC</name>
<protein>
    <recommendedName>
        <fullName evidence="1">Pseudouridine synthase RsuA/RluA-like domain-containing protein</fullName>
    </recommendedName>
</protein>
<organism evidence="2 3">
    <name type="scientific">Riccia fluitans</name>
    <dbReference type="NCBI Taxonomy" id="41844"/>
    <lineage>
        <taxon>Eukaryota</taxon>
        <taxon>Viridiplantae</taxon>
        <taxon>Streptophyta</taxon>
        <taxon>Embryophyta</taxon>
        <taxon>Marchantiophyta</taxon>
        <taxon>Marchantiopsida</taxon>
        <taxon>Marchantiidae</taxon>
        <taxon>Marchantiales</taxon>
        <taxon>Ricciaceae</taxon>
        <taxon>Riccia</taxon>
    </lineage>
</organism>
<gene>
    <name evidence="2" type="ORF">R1flu_024582</name>
</gene>
<evidence type="ECO:0000313" key="3">
    <source>
        <dbReference type="Proteomes" id="UP001605036"/>
    </source>
</evidence>
<dbReference type="InterPro" id="IPR020103">
    <property type="entry name" value="PsdUridine_synth_cat_dom_sf"/>
</dbReference>
<evidence type="ECO:0000313" key="2">
    <source>
        <dbReference type="EMBL" id="KAL2612890.1"/>
    </source>
</evidence>
<dbReference type="PANTHER" id="PTHR21600">
    <property type="entry name" value="MITOCHONDRIAL RNA PSEUDOURIDINE SYNTHASE"/>
    <property type="match status" value="1"/>
</dbReference>
<comment type="caution">
    <text evidence="2">The sequence shown here is derived from an EMBL/GenBank/DDBJ whole genome shotgun (WGS) entry which is preliminary data.</text>
</comment>
<evidence type="ECO:0000259" key="1">
    <source>
        <dbReference type="Pfam" id="PF00849"/>
    </source>
</evidence>
<dbReference type="Pfam" id="PF00849">
    <property type="entry name" value="PseudoU_synth_2"/>
    <property type="match status" value="1"/>
</dbReference>
<dbReference type="Gene3D" id="3.30.2350.10">
    <property type="entry name" value="Pseudouridine synthase"/>
    <property type="match status" value="1"/>
</dbReference>
<reference evidence="2 3" key="1">
    <citation type="submission" date="2024-09" db="EMBL/GenBank/DDBJ databases">
        <title>Chromosome-scale assembly of Riccia fluitans.</title>
        <authorList>
            <person name="Paukszto L."/>
            <person name="Sawicki J."/>
            <person name="Karawczyk K."/>
            <person name="Piernik-Szablinska J."/>
            <person name="Szczecinska M."/>
            <person name="Mazdziarz M."/>
        </authorList>
    </citation>
    <scope>NUCLEOTIDE SEQUENCE [LARGE SCALE GENOMIC DNA]</scope>
    <source>
        <strain evidence="2">Rf_01</strain>
        <tissue evidence="2">Aerial parts of the thallus</tissue>
    </source>
</reference>
<feature type="domain" description="Pseudouridine synthase RsuA/RluA-like" evidence="1">
    <location>
        <begin position="225"/>
        <end position="393"/>
    </location>
</feature>
<dbReference type="EMBL" id="JBHFFA010000007">
    <property type="protein sequence ID" value="KAL2612890.1"/>
    <property type="molecule type" value="Genomic_DNA"/>
</dbReference>
<keyword evidence="3" id="KW-1185">Reference proteome</keyword>
<sequence length="488" mass="54218">MMSAVPSVSVLSWGHTSGVQLQGWLPISAVYPLASSVSLKPTSSENRGVRNSNVAVHLPLLTVHPNGRAWEVSSDSSAKRQIEYSRLLPCPPDPLPPSVKQIVILESGNVVDLVSRALSLPQMYVEDLVEFGAVHYARLCPSPPPTATTEQLEVYQQIAFLQDTKARPSCKGKTHREAQKTHRVICKDLYLEAGSYLRVHVHPKRFPRCYDTNWRQRVLMETESFVVLDKPAGVPVGGTVDNLEESCASFAARALGLKAPLCITHQLDNGTEGCVVLAKTEEFPSRFYDLMRGKKVKKLYRALAAGPVPVGRLIHYMRPDRHSPRLLSLGPHDKWQRCETDILSCKEVPWPSPSTLKKYGVNNCGWKEQSHAYELTLELLTGRTHQVRLQCAAAGAPLLGDSMYIPAAIARLNSPEIDPCLYAVVVENEQSWIGNIKDRRDGGVMERWLAAHGREPKCAIGLQACRISWNDNGQILEFEAGSPWWVRA</sequence>
<dbReference type="CDD" id="cd02869">
    <property type="entry name" value="PseudoU_synth_RluA_like"/>
    <property type="match status" value="1"/>
</dbReference>
<dbReference type="InterPro" id="IPR050188">
    <property type="entry name" value="RluA_PseudoU_synthase"/>
</dbReference>
<dbReference type="PANTHER" id="PTHR21600:SF52">
    <property type="entry name" value="PSEUDOURIDINE SYNTHASE RSUA_RLUA-LIKE DOMAIN-CONTAINING PROTEIN"/>
    <property type="match status" value="1"/>
</dbReference>
<dbReference type="Proteomes" id="UP001605036">
    <property type="component" value="Unassembled WGS sequence"/>
</dbReference>
<dbReference type="AlphaFoldDB" id="A0ABD1XVA5"/>
<accession>A0ABD1XVA5</accession>